<dbReference type="EMBL" id="JALBWM010000477">
    <property type="protein sequence ID" value="MCO1337187.1"/>
    <property type="molecule type" value="Genomic_DNA"/>
</dbReference>
<comment type="caution">
    <text evidence="1">The sequence shown here is derived from an EMBL/GenBank/DDBJ whole genome shotgun (WGS) entry which is preliminary data.</text>
</comment>
<sequence length="66" mass="7542">QSINPSAMYRARDCARFYSIGLSTWWNWTKTGKAKRGTKLGPKTTVWEGAYLLELKQKLITEAESC</sequence>
<organism evidence="1 2">
    <name type="scientific">Microbulbifer okhotskensis</name>
    <dbReference type="NCBI Taxonomy" id="2926617"/>
    <lineage>
        <taxon>Bacteria</taxon>
        <taxon>Pseudomonadati</taxon>
        <taxon>Pseudomonadota</taxon>
        <taxon>Gammaproteobacteria</taxon>
        <taxon>Cellvibrionales</taxon>
        <taxon>Microbulbiferaceae</taxon>
        <taxon>Microbulbifer</taxon>
    </lineage>
</organism>
<dbReference type="AlphaFoldDB" id="A0A9X2ERT3"/>
<accession>A0A9X2ERT3</accession>
<name>A0A9X2ERT3_9GAMM</name>
<dbReference type="Proteomes" id="UP001139028">
    <property type="component" value="Unassembled WGS sequence"/>
</dbReference>
<proteinExistence type="predicted"/>
<protein>
    <recommendedName>
        <fullName evidence="3">Transcriptional regulator, AlpA family</fullName>
    </recommendedName>
</protein>
<evidence type="ECO:0000313" key="2">
    <source>
        <dbReference type="Proteomes" id="UP001139028"/>
    </source>
</evidence>
<evidence type="ECO:0008006" key="3">
    <source>
        <dbReference type="Google" id="ProtNLM"/>
    </source>
</evidence>
<gene>
    <name evidence="1" type="ORF">MO867_22980</name>
</gene>
<dbReference type="RefSeq" id="WP_252473473.1">
    <property type="nucleotide sequence ID" value="NZ_JALBWM010000477.1"/>
</dbReference>
<keyword evidence="2" id="KW-1185">Reference proteome</keyword>
<evidence type="ECO:0000313" key="1">
    <source>
        <dbReference type="EMBL" id="MCO1337187.1"/>
    </source>
</evidence>
<reference evidence="1" key="1">
    <citation type="journal article" date="2022" name="Arch. Microbiol.">
        <title>Microbulbifer okhotskensis sp. nov., isolated from a deep bottom sediment of the Okhotsk Sea.</title>
        <authorList>
            <person name="Romanenko L."/>
            <person name="Kurilenko V."/>
            <person name="Otstavnykh N."/>
            <person name="Velansky P."/>
            <person name="Isaeva M."/>
            <person name="Mikhailov V."/>
        </authorList>
    </citation>
    <scope>NUCLEOTIDE SEQUENCE</scope>
    <source>
        <strain evidence="1">OS29</strain>
    </source>
</reference>
<feature type="non-terminal residue" evidence="1">
    <location>
        <position position="1"/>
    </location>
</feature>